<accession>A0A1G1W5D1</accession>
<name>A0A1G1W5D1_9BACT</name>
<feature type="transmembrane region" description="Helical" evidence="1">
    <location>
        <begin position="12"/>
        <end position="36"/>
    </location>
</feature>
<keyword evidence="1" id="KW-1133">Transmembrane helix</keyword>
<comment type="caution">
    <text evidence="2">The sequence shown here is derived from an EMBL/GenBank/DDBJ whole genome shotgun (WGS) entry which is preliminary data.</text>
</comment>
<feature type="transmembrane region" description="Helical" evidence="1">
    <location>
        <begin position="48"/>
        <end position="73"/>
    </location>
</feature>
<gene>
    <name evidence="2" type="ORF">A2Y57_02915</name>
</gene>
<keyword evidence="1" id="KW-0812">Transmembrane</keyword>
<reference evidence="2 3" key="1">
    <citation type="journal article" date="2016" name="Nat. Commun.">
        <title>Thousands of microbial genomes shed light on interconnected biogeochemical processes in an aquifer system.</title>
        <authorList>
            <person name="Anantharaman K."/>
            <person name="Brown C.T."/>
            <person name="Hug L.A."/>
            <person name="Sharon I."/>
            <person name="Castelle C.J."/>
            <person name="Probst A.J."/>
            <person name="Thomas B.C."/>
            <person name="Singh A."/>
            <person name="Wilkins M.J."/>
            <person name="Karaoz U."/>
            <person name="Brodie E.L."/>
            <person name="Williams K.H."/>
            <person name="Hubbard S.S."/>
            <person name="Banfield J.F."/>
        </authorList>
    </citation>
    <scope>NUCLEOTIDE SEQUENCE [LARGE SCALE GENOMIC DNA]</scope>
</reference>
<evidence type="ECO:0000256" key="1">
    <source>
        <dbReference type="SAM" id="Phobius"/>
    </source>
</evidence>
<dbReference type="EMBL" id="MHCQ01000050">
    <property type="protein sequence ID" value="OGY22833.1"/>
    <property type="molecule type" value="Genomic_DNA"/>
</dbReference>
<evidence type="ECO:0000313" key="2">
    <source>
        <dbReference type="EMBL" id="OGY22833.1"/>
    </source>
</evidence>
<protein>
    <submittedName>
        <fullName evidence="2">Uncharacterized protein</fullName>
    </submittedName>
</protein>
<keyword evidence="1" id="KW-0472">Membrane</keyword>
<organism evidence="2 3">
    <name type="scientific">Candidatus Woykebacteria bacterium RBG_13_40_7b</name>
    <dbReference type="NCBI Taxonomy" id="1802594"/>
    <lineage>
        <taxon>Bacteria</taxon>
        <taxon>Candidatus Woykeibacteriota</taxon>
    </lineage>
</organism>
<proteinExistence type="predicted"/>
<dbReference type="AlphaFoldDB" id="A0A1G1W5D1"/>
<evidence type="ECO:0000313" key="3">
    <source>
        <dbReference type="Proteomes" id="UP000177103"/>
    </source>
</evidence>
<feature type="transmembrane region" description="Helical" evidence="1">
    <location>
        <begin position="85"/>
        <end position="107"/>
    </location>
</feature>
<dbReference type="Proteomes" id="UP000177103">
    <property type="component" value="Unassembled WGS sequence"/>
</dbReference>
<sequence length="110" mass="12253">MENLLKKQVSPNLVGLLQSLGVAIYCLLIGSFFFFMEKTTLKPGFLGIALMLILLVFSASITGSIVFAYPAYLCLNKKIKESLEILAYTLLYSLIIILLILFAVIFWPQG</sequence>